<evidence type="ECO:0000256" key="13">
    <source>
        <dbReference type="ARBA" id="ARBA00023306"/>
    </source>
</evidence>
<dbReference type="eggNOG" id="KOG0414">
    <property type="taxonomic scope" value="Eukaryota"/>
</dbReference>
<evidence type="ECO:0000256" key="14">
    <source>
        <dbReference type="PIRNR" id="PIRNR017127"/>
    </source>
</evidence>
<comment type="subcellular location">
    <subcellularLocation>
        <location evidence="2">Chromosome</location>
    </subcellularLocation>
    <subcellularLocation>
        <location evidence="3">Cytoplasm</location>
    </subcellularLocation>
    <subcellularLocation>
        <location evidence="1">Nucleus</location>
    </subcellularLocation>
</comment>
<evidence type="ECO:0000256" key="9">
    <source>
        <dbReference type="ARBA" id="ARBA00022618"/>
    </source>
</evidence>
<feature type="region of interest" description="Disordered" evidence="15">
    <location>
        <begin position="909"/>
        <end position="943"/>
    </location>
</feature>
<dbReference type="GO" id="GO:0000779">
    <property type="term" value="C:condensed chromosome, centromeric region"/>
    <property type="evidence" value="ECO:0000318"/>
    <property type="project" value="GO_Central"/>
</dbReference>
<keyword evidence="7" id="KW-0963">Cytoplasm</keyword>
<evidence type="ECO:0000313" key="19">
    <source>
        <dbReference type="Proteomes" id="UP000018468"/>
    </source>
</evidence>
<dbReference type="GeneTree" id="ENSGT00940000153566"/>
<comment type="similarity">
    <text evidence="4 14">Belongs to the CND1 (condensin subunit 1) family.</text>
</comment>
<organism evidence="18 19">
    <name type="scientific">Lepisosteus oculatus</name>
    <name type="common">Spotted gar</name>
    <dbReference type="NCBI Taxonomy" id="7918"/>
    <lineage>
        <taxon>Eukaryota</taxon>
        <taxon>Metazoa</taxon>
        <taxon>Chordata</taxon>
        <taxon>Craniata</taxon>
        <taxon>Vertebrata</taxon>
        <taxon>Euteleostomi</taxon>
        <taxon>Actinopterygii</taxon>
        <taxon>Neopterygii</taxon>
        <taxon>Holostei</taxon>
        <taxon>Semionotiformes</taxon>
        <taxon>Lepisosteidae</taxon>
        <taxon>Lepisosteus</taxon>
    </lineage>
</organism>
<keyword evidence="9 14" id="KW-0132">Cell division</keyword>
<dbReference type="Ensembl" id="ENSLOCT00000008478.1">
    <property type="protein sequence ID" value="ENSLOCP00000008468.1"/>
    <property type="gene ID" value="ENSLOCG00000006987.1"/>
</dbReference>
<keyword evidence="13 14" id="KW-0131">Cell cycle</keyword>
<evidence type="ECO:0000256" key="2">
    <source>
        <dbReference type="ARBA" id="ARBA00004286"/>
    </source>
</evidence>
<dbReference type="FunFam" id="1.25.10.10:FF:000695">
    <property type="entry name" value="Condensin complex subunit 1"/>
    <property type="match status" value="1"/>
</dbReference>
<dbReference type="InterPro" id="IPR032682">
    <property type="entry name" value="Cnd1_C"/>
</dbReference>
<dbReference type="Bgee" id="ENSLOCG00000006987">
    <property type="expression patterns" value="Expressed in ovary and 13 other cell types or tissues"/>
</dbReference>
<dbReference type="GO" id="GO:0000796">
    <property type="term" value="C:condensin complex"/>
    <property type="evidence" value="ECO:0000318"/>
    <property type="project" value="GO_Central"/>
</dbReference>
<feature type="compositionally biased region" description="Acidic residues" evidence="15">
    <location>
        <begin position="457"/>
        <end position="469"/>
    </location>
</feature>
<dbReference type="GO" id="GO:0051301">
    <property type="term" value="P:cell division"/>
    <property type="evidence" value="ECO:0007669"/>
    <property type="project" value="UniProtKB-KW"/>
</dbReference>
<keyword evidence="12" id="KW-0539">Nucleus</keyword>
<dbReference type="STRING" id="7918.ENSLOCP00000008468"/>
<feature type="domain" description="Condensin complex subunit 1 C-terminal" evidence="16">
    <location>
        <begin position="1029"/>
        <end position="1189"/>
    </location>
</feature>
<evidence type="ECO:0000256" key="12">
    <source>
        <dbReference type="ARBA" id="ARBA00023242"/>
    </source>
</evidence>
<dbReference type="PIRSF" id="PIRSF017127">
    <property type="entry name" value="Condensin_D2"/>
    <property type="match status" value="1"/>
</dbReference>
<evidence type="ECO:0000259" key="17">
    <source>
        <dbReference type="Pfam" id="PF12922"/>
    </source>
</evidence>
<evidence type="ECO:0000256" key="10">
    <source>
        <dbReference type="ARBA" id="ARBA00022776"/>
    </source>
</evidence>
<dbReference type="GO" id="GO:0042393">
    <property type="term" value="F:histone binding"/>
    <property type="evidence" value="ECO:0000318"/>
    <property type="project" value="GO_Central"/>
</dbReference>
<proteinExistence type="inferred from homology"/>
<dbReference type="Pfam" id="PF12717">
    <property type="entry name" value="Cnd1"/>
    <property type="match status" value="1"/>
</dbReference>
<keyword evidence="6" id="KW-0158">Chromosome</keyword>
<accession>W5MJA9</accession>
<dbReference type="GO" id="GO:0007076">
    <property type="term" value="P:mitotic chromosome condensation"/>
    <property type="evidence" value="ECO:0000318"/>
    <property type="project" value="GO_Central"/>
</dbReference>
<evidence type="ECO:0000256" key="1">
    <source>
        <dbReference type="ARBA" id="ARBA00004123"/>
    </source>
</evidence>
<evidence type="ECO:0000256" key="5">
    <source>
        <dbReference type="ARBA" id="ARBA00016064"/>
    </source>
</evidence>
<dbReference type="InterPro" id="IPR026971">
    <property type="entry name" value="CND1/NCAPD3"/>
</dbReference>
<dbReference type="GO" id="GO:0005737">
    <property type="term" value="C:cytoplasm"/>
    <property type="evidence" value="ECO:0007669"/>
    <property type="project" value="UniProtKB-SubCell"/>
</dbReference>
<dbReference type="Pfam" id="PF12922">
    <property type="entry name" value="Cnd1_N"/>
    <property type="match status" value="1"/>
</dbReference>
<dbReference type="PANTHER" id="PTHR14222">
    <property type="entry name" value="CONDENSIN"/>
    <property type="match status" value="1"/>
</dbReference>
<dbReference type="GO" id="GO:0010032">
    <property type="term" value="P:meiotic chromosome condensation"/>
    <property type="evidence" value="ECO:0000318"/>
    <property type="project" value="GO_Central"/>
</dbReference>
<feature type="region of interest" description="Disordered" evidence="15">
    <location>
        <begin position="1251"/>
        <end position="1356"/>
    </location>
</feature>
<keyword evidence="8" id="KW-0597">Phosphoprotein</keyword>
<dbReference type="FunFam" id="1.25.10.10:FF:001828">
    <property type="entry name" value="Condensin complex subunit 1"/>
    <property type="match status" value="1"/>
</dbReference>
<evidence type="ECO:0000256" key="7">
    <source>
        <dbReference type="ARBA" id="ARBA00022490"/>
    </source>
</evidence>
<dbReference type="InParanoid" id="W5MJA9"/>
<dbReference type="InterPro" id="IPR011989">
    <property type="entry name" value="ARM-like"/>
</dbReference>
<evidence type="ECO:0000256" key="8">
    <source>
        <dbReference type="ARBA" id="ARBA00022553"/>
    </source>
</evidence>
<dbReference type="InterPro" id="IPR024324">
    <property type="entry name" value="Condensin_cplx_su1_N"/>
</dbReference>
<evidence type="ECO:0000256" key="6">
    <source>
        <dbReference type="ARBA" id="ARBA00022454"/>
    </source>
</evidence>
<keyword evidence="10 14" id="KW-0498">Mitosis</keyword>
<evidence type="ECO:0000313" key="18">
    <source>
        <dbReference type="Ensembl" id="ENSLOCP00000008468.1"/>
    </source>
</evidence>
<dbReference type="InterPro" id="IPR007673">
    <property type="entry name" value="Condensin_cplx_su1"/>
</dbReference>
<dbReference type="HOGENOM" id="CLU_001867_3_1_1"/>
<feature type="region of interest" description="Disordered" evidence="15">
    <location>
        <begin position="450"/>
        <end position="476"/>
    </location>
</feature>
<protein>
    <recommendedName>
        <fullName evidence="5 14">Condensin complex subunit 1</fullName>
    </recommendedName>
</protein>
<comment type="function">
    <text evidence="14">Regulatory subunit of the condensin complex, a complex required for conversion of interphase chromatin into mitotic-like condense chromosomes. The condensin complex probably introduces positive supercoils into relaxed DNA in the presence of type I topoisomerases and converts nicked DNA into positive knotted forms in the presence of type II topoisomerases.</text>
</comment>
<evidence type="ECO:0000256" key="11">
    <source>
        <dbReference type="ARBA" id="ARBA00023067"/>
    </source>
</evidence>
<keyword evidence="11 14" id="KW-0226">DNA condensation</keyword>
<dbReference type="InterPro" id="IPR016024">
    <property type="entry name" value="ARM-type_fold"/>
</dbReference>
<reference evidence="18" key="3">
    <citation type="submission" date="2025-09" db="UniProtKB">
        <authorList>
            <consortium name="Ensembl"/>
        </authorList>
    </citation>
    <scope>IDENTIFICATION</scope>
</reference>
<name>W5MJA9_LEPOC</name>
<feature type="region of interest" description="Disordered" evidence="15">
    <location>
        <begin position="544"/>
        <end position="579"/>
    </location>
</feature>
<dbReference type="EMBL" id="AHAT01034840">
    <property type="status" value="NOT_ANNOTATED_CDS"/>
    <property type="molecule type" value="Genomic_DNA"/>
</dbReference>
<feature type="compositionally biased region" description="Basic and acidic residues" evidence="15">
    <location>
        <begin position="909"/>
        <end position="930"/>
    </location>
</feature>
<dbReference type="Proteomes" id="UP000018468">
    <property type="component" value="Linkage group LG26"/>
</dbReference>
<evidence type="ECO:0000256" key="4">
    <source>
        <dbReference type="ARBA" id="ARBA00009606"/>
    </source>
</evidence>
<reference evidence="19" key="1">
    <citation type="submission" date="2011-12" db="EMBL/GenBank/DDBJ databases">
        <title>The Draft Genome of Lepisosteus oculatus.</title>
        <authorList>
            <consortium name="The Broad Institute Genome Assembly &amp; Analysis Group"/>
            <consortium name="Computational R&amp;D Group"/>
            <consortium name="and Sequencing Platform"/>
            <person name="Di Palma F."/>
            <person name="Alfoldi J."/>
            <person name="Johnson J."/>
            <person name="Berlin A."/>
            <person name="Gnerre S."/>
            <person name="Jaffe D."/>
            <person name="MacCallum I."/>
            <person name="Young S."/>
            <person name="Walker B.J."/>
            <person name="Lander E.S."/>
            <person name="Lindblad-Toh K."/>
        </authorList>
    </citation>
    <scope>NUCLEOTIDE SEQUENCE [LARGE SCALE GENOMIC DNA]</scope>
</reference>
<dbReference type="GO" id="GO:0005634">
    <property type="term" value="C:nucleus"/>
    <property type="evidence" value="ECO:0007669"/>
    <property type="project" value="UniProtKB-SubCell"/>
</dbReference>
<sequence length="1356" mass="151506">KAALKSQGPLCILEHFDTAYSILQHFQTADSAVKADTLDILLKVVSGLSASLPALLDSSSLSPADRKLQLNTVKMGVFLLCKLAEGLESDSSRHSIITAPSKGGKKSRTVNADAPFQWDTERDHVLQALTQLLQLDIRTLWSLSLVEEEFTSCVTRCCYKLLENPAINQVKYKSTREAIIHLLGLLVKKYNHLLGASVKVIQLLQHFEHLSSVFAQAMSVWGSEYGVKAIVGEVIREIGQKSSEELSREGSGVRSYAAFLSELGTLVPEAMVPNISVLLQHLEGECYSMRLAVCEVLGEILVRVLHGDQLSETSRAARDQFLDTLQEHVHDANAFVRSRVLQVFTRVVQSKALPLVRYREVLTLAVGRLIDKSVNVCKNAIQLLAAFIANNPYSCKLSSVDLKAPLEKEVAKLKELKEKEREKAPVAVIEAWEVWQAMEPELLQTVQAELDRRSQEDETEEQNETEEEIQPGGSPRDTAVRIAQLLQSNKYRQAVGLTLKGLSAFPESDYFSADSPLTADGIMGTLGRIFKAFCREKDKLFHTAGRGSEEDSGKQEPVTVVADKKEEGSEEEREEASSELKKQEMLVQYLRDTESFSLQIEEAISLITSMLYWKTTSVVQEAIQFCVTVCEFGVSQSLNGVRRMLPLVWSPDTAVREATVEAYKRLYLRPPGDTLRAKAQTLVHNLSVLMVDASLGTIQCLEEIVLEFFQKSELQSTVIQVLWERFTGKTACSGLERRAAVLLLGMAARAEKEVVLSNLDTLVSVALGEKVMEDFLLARDACIAVSKITDKNKRKDGRPFRLPQDHQLFTALTDAITAGVLLNDAYWVSFMEQAVSLIYQLSESPDKTCAHILRSCTKRLLDEITQFVSDSLSLLLSVQCGALAQLLSLAGSVAFQQLEHLERSVSGELRRRRMEKEEKQSAPDRTRHSSNETTVEEEMGLTGASAEDTEAELIRKICETELLHEETVLTPFLPLMVKVCSNPGRYSHPQLSTAACLALAKYMMISSSVCDSNLRLLFTMLEKASLPSVRSNTIIALGDLTIRFPNLIEPWTPHLYARLSDQCPSVRLTALTVLTHLVLKDMVKVKGQVSEMALLLIDPESKISSLALNFFNELAGKDNAIYNLLPDIISRLSDPERGIAEEDFQTIMKQLFSYITKEKQTESLVEKLCQRFRTAKSERQWRDLSHCLSLLSLSERGFKKLQECWECYSDKLSEEGVYQGLLALVGKLRRAAKPEVKAQVEEFEKRLTAVHTRGLENVETEEGDGGSQTTKTPAATRKTDRKPTRGKSRTLTAQNDDKDDFCTPKTKTRRVPRKKPTISFSSDEEEEESAAELSENETPKVTTPILRSARRSRTRR</sequence>
<dbReference type="Gene3D" id="1.25.10.10">
    <property type="entry name" value="Leucine-rich Repeat Variant"/>
    <property type="match status" value="2"/>
</dbReference>
<dbReference type="PANTHER" id="PTHR14222:SF2">
    <property type="entry name" value="CONDENSIN COMPLEX SUBUNIT 1"/>
    <property type="match status" value="1"/>
</dbReference>
<evidence type="ECO:0000256" key="15">
    <source>
        <dbReference type="SAM" id="MobiDB-lite"/>
    </source>
</evidence>
<dbReference type="SUPFAM" id="SSF48371">
    <property type="entry name" value="ARM repeat"/>
    <property type="match status" value="1"/>
</dbReference>
<dbReference type="OMA" id="DVIAKLW"/>
<reference evidence="18" key="2">
    <citation type="submission" date="2025-08" db="UniProtKB">
        <authorList>
            <consortium name="Ensembl"/>
        </authorList>
    </citation>
    <scope>IDENTIFICATION</scope>
</reference>
<feature type="compositionally biased region" description="Basic residues" evidence="15">
    <location>
        <begin position="1306"/>
        <end position="1316"/>
    </location>
</feature>
<evidence type="ECO:0000256" key="3">
    <source>
        <dbReference type="ARBA" id="ARBA00004496"/>
    </source>
</evidence>
<keyword evidence="19" id="KW-1185">Reference proteome</keyword>
<feature type="compositionally biased region" description="Basic and acidic residues" evidence="15">
    <location>
        <begin position="544"/>
        <end position="554"/>
    </location>
</feature>
<evidence type="ECO:0000259" key="16">
    <source>
        <dbReference type="Pfam" id="PF12717"/>
    </source>
</evidence>
<feature type="domain" description="Condensin complex subunit 1 N-terminal" evidence="17">
    <location>
        <begin position="32"/>
        <end position="196"/>
    </location>
</feature>